<keyword evidence="4" id="KW-1185">Reference proteome</keyword>
<evidence type="ECO:0000256" key="1">
    <source>
        <dbReference type="SAM" id="Coils"/>
    </source>
</evidence>
<dbReference type="HOGENOM" id="CLU_2262554_0_0_6"/>
<dbReference type="EMBL" id="CP001339">
    <property type="protein sequence ID" value="ACL72839.1"/>
    <property type="molecule type" value="Genomic_DNA"/>
</dbReference>
<dbReference type="AlphaFoldDB" id="B8GSD5"/>
<evidence type="ECO:0008006" key="5">
    <source>
        <dbReference type="Google" id="ProtNLM"/>
    </source>
</evidence>
<reference evidence="3 4" key="1">
    <citation type="journal article" date="2011" name="Stand. Genomic Sci.">
        <title>Complete genome sequence of 'Thioalkalivibrio sulfidophilus' HL-EbGr7.</title>
        <authorList>
            <person name="Muyzer G."/>
            <person name="Sorokin D.Y."/>
            <person name="Mavromatis K."/>
            <person name="Lapidus A."/>
            <person name="Clum A."/>
            <person name="Ivanova N."/>
            <person name="Pati A."/>
            <person name="d'Haeseleer P."/>
            <person name="Woyke T."/>
            <person name="Kyrpides N.C."/>
        </authorList>
    </citation>
    <scope>NUCLEOTIDE SEQUENCE [LARGE SCALE GENOMIC DNA]</scope>
    <source>
        <strain evidence="3 4">HL-EbGR7</strain>
    </source>
</reference>
<evidence type="ECO:0000313" key="3">
    <source>
        <dbReference type="EMBL" id="ACL72839.1"/>
    </source>
</evidence>
<keyword evidence="2" id="KW-0732">Signal</keyword>
<dbReference type="Pfam" id="PF11839">
    <property type="entry name" value="Alanine_zipper"/>
    <property type="match status" value="1"/>
</dbReference>
<dbReference type="RefSeq" id="WP_012638321.1">
    <property type="nucleotide sequence ID" value="NC_011901.1"/>
</dbReference>
<evidence type="ECO:0000313" key="4">
    <source>
        <dbReference type="Proteomes" id="UP000002383"/>
    </source>
</evidence>
<feature type="chain" id="PRO_5002873274" description="Lipoprotein" evidence="2">
    <location>
        <begin position="32"/>
        <end position="103"/>
    </location>
</feature>
<protein>
    <recommendedName>
        <fullName evidence="5">Lipoprotein</fullName>
    </recommendedName>
</protein>
<gene>
    <name evidence="3" type="ordered locus">Tgr7_1757</name>
</gene>
<accession>B8GSD5</accession>
<dbReference type="OrthoDB" id="10016127at2"/>
<name>B8GSD5_THISH</name>
<dbReference type="NCBIfam" id="NF040598">
    <property type="entry name" value="Ala_zip_lipo"/>
    <property type="match status" value="1"/>
</dbReference>
<dbReference type="Proteomes" id="UP000002383">
    <property type="component" value="Chromosome"/>
</dbReference>
<keyword evidence="1" id="KW-0175">Coiled coil</keyword>
<organism evidence="3 4">
    <name type="scientific">Thioalkalivibrio sulfidiphilus (strain HL-EbGR7)</name>
    <dbReference type="NCBI Taxonomy" id="396588"/>
    <lineage>
        <taxon>Bacteria</taxon>
        <taxon>Pseudomonadati</taxon>
        <taxon>Pseudomonadota</taxon>
        <taxon>Gammaproteobacteria</taxon>
        <taxon>Chromatiales</taxon>
        <taxon>Ectothiorhodospiraceae</taxon>
        <taxon>Thioalkalivibrio</taxon>
    </lineage>
</organism>
<feature type="coiled-coil region" evidence="1">
    <location>
        <begin position="30"/>
        <end position="99"/>
    </location>
</feature>
<feature type="signal peptide" evidence="2">
    <location>
        <begin position="1"/>
        <end position="31"/>
    </location>
</feature>
<evidence type="ECO:0000256" key="2">
    <source>
        <dbReference type="SAM" id="SignalP"/>
    </source>
</evidence>
<dbReference type="KEGG" id="tgr:Tgr7_1757"/>
<dbReference type="PROSITE" id="PS51257">
    <property type="entry name" value="PROKAR_LIPOPROTEIN"/>
    <property type="match status" value="1"/>
</dbReference>
<proteinExistence type="predicted"/>
<sequence precursor="true">MSTKLTRLSVLSGLLLSAALLGGCATTSDLAEVRTTADEAKAAAARAQSDAAQARTAADAATRTANEARNLAVEANRKADAALEENARLKESMERMYQRSPAK</sequence>
<dbReference type="InterPro" id="IPR021793">
    <property type="entry name" value="Oprl"/>
</dbReference>